<dbReference type="RefSeq" id="WP_121451802.1">
    <property type="nucleotide sequence ID" value="NZ_RBWE01000001.1"/>
</dbReference>
<evidence type="ECO:0000313" key="3">
    <source>
        <dbReference type="Proteomes" id="UP000271256"/>
    </source>
</evidence>
<accession>A0A494WWE1</accession>
<dbReference type="AlphaFoldDB" id="A0A494WWE1"/>
<evidence type="ECO:0000256" key="1">
    <source>
        <dbReference type="SAM" id="Phobius"/>
    </source>
</evidence>
<comment type="caution">
    <text evidence="2">The sequence shown here is derived from an EMBL/GenBank/DDBJ whole genome shotgun (WGS) entry which is preliminary data.</text>
</comment>
<feature type="transmembrane region" description="Helical" evidence="1">
    <location>
        <begin position="38"/>
        <end position="59"/>
    </location>
</feature>
<protein>
    <submittedName>
        <fullName evidence="2">Uncharacterized protein</fullName>
    </submittedName>
</protein>
<feature type="transmembrane region" description="Helical" evidence="1">
    <location>
        <begin position="6"/>
        <end position="26"/>
    </location>
</feature>
<keyword evidence="1" id="KW-1133">Transmembrane helix</keyword>
<sequence>MSPEVALVATWLLLGLMVGNGLWVAWDARRRGKPLGEVIAWGLFSTAFFGIGLALYLMWGRHLPSENNDRKS</sequence>
<proteinExistence type="predicted"/>
<keyword evidence="1" id="KW-0472">Membrane</keyword>
<keyword evidence="3" id="KW-1185">Reference proteome</keyword>
<dbReference type="OrthoDB" id="1808486at2"/>
<keyword evidence="1" id="KW-0812">Transmembrane</keyword>
<name>A0A494WWE1_9FIRM</name>
<organism evidence="2 3">
    <name type="scientific">Desulfofundulus salinus</name>
    <dbReference type="NCBI Taxonomy" id="2419843"/>
    <lineage>
        <taxon>Bacteria</taxon>
        <taxon>Bacillati</taxon>
        <taxon>Bacillota</taxon>
        <taxon>Clostridia</taxon>
        <taxon>Eubacteriales</taxon>
        <taxon>Peptococcaceae</taxon>
        <taxon>Desulfofundulus</taxon>
    </lineage>
</organism>
<gene>
    <name evidence="2" type="ORF">D7024_10735</name>
</gene>
<reference evidence="2 3" key="1">
    <citation type="submission" date="2018-10" db="EMBL/GenBank/DDBJ databases">
        <authorList>
            <person name="Grouzdev D.S."/>
            <person name="Krutkina M.S."/>
            <person name="Tourova T.P."/>
            <person name="Nazina T.N."/>
        </authorList>
    </citation>
    <scope>NUCLEOTIDE SEQUENCE [LARGE SCALE GENOMIC DNA]</scope>
    <source>
        <strain evidence="2 3">435</strain>
    </source>
</reference>
<evidence type="ECO:0000313" key="2">
    <source>
        <dbReference type="EMBL" id="RKO67391.1"/>
    </source>
</evidence>
<dbReference type="Proteomes" id="UP000271256">
    <property type="component" value="Unassembled WGS sequence"/>
</dbReference>
<dbReference type="EMBL" id="RBWE01000001">
    <property type="protein sequence ID" value="RKO67391.1"/>
    <property type="molecule type" value="Genomic_DNA"/>
</dbReference>